<protein>
    <submittedName>
        <fullName evidence="2">Uncharacterized protein</fullName>
    </submittedName>
</protein>
<reference evidence="2" key="1">
    <citation type="submission" date="2014-11" db="EMBL/GenBank/DDBJ databases">
        <authorList>
            <person name="Amaro Gonzalez C."/>
        </authorList>
    </citation>
    <scope>NUCLEOTIDE SEQUENCE</scope>
</reference>
<evidence type="ECO:0000313" key="2">
    <source>
        <dbReference type="EMBL" id="JAH06361.1"/>
    </source>
</evidence>
<feature type="compositionally biased region" description="Polar residues" evidence="1">
    <location>
        <begin position="27"/>
        <end position="36"/>
    </location>
</feature>
<feature type="region of interest" description="Disordered" evidence="1">
    <location>
        <begin position="17"/>
        <end position="36"/>
    </location>
</feature>
<name>A0A0E9PP08_ANGAN</name>
<dbReference type="EMBL" id="GBXM01102216">
    <property type="protein sequence ID" value="JAH06361.1"/>
    <property type="molecule type" value="Transcribed_RNA"/>
</dbReference>
<reference evidence="2" key="2">
    <citation type="journal article" date="2015" name="Fish Shellfish Immunol.">
        <title>Early steps in the European eel (Anguilla anguilla)-Vibrio vulnificus interaction in the gills: Role of the RtxA13 toxin.</title>
        <authorList>
            <person name="Callol A."/>
            <person name="Pajuelo D."/>
            <person name="Ebbesson L."/>
            <person name="Teles M."/>
            <person name="MacKenzie S."/>
            <person name="Amaro C."/>
        </authorList>
    </citation>
    <scope>NUCLEOTIDE SEQUENCE</scope>
</reference>
<evidence type="ECO:0000256" key="1">
    <source>
        <dbReference type="SAM" id="MobiDB-lite"/>
    </source>
</evidence>
<dbReference type="AlphaFoldDB" id="A0A0E9PP08"/>
<sequence>MGTLEEDRRESWYSKLLRRSTARSKPGQPTFTKNSNYSVRFTGHYTHNRYS</sequence>
<proteinExistence type="predicted"/>
<organism evidence="2">
    <name type="scientific">Anguilla anguilla</name>
    <name type="common">European freshwater eel</name>
    <name type="synonym">Muraena anguilla</name>
    <dbReference type="NCBI Taxonomy" id="7936"/>
    <lineage>
        <taxon>Eukaryota</taxon>
        <taxon>Metazoa</taxon>
        <taxon>Chordata</taxon>
        <taxon>Craniata</taxon>
        <taxon>Vertebrata</taxon>
        <taxon>Euteleostomi</taxon>
        <taxon>Actinopterygii</taxon>
        <taxon>Neopterygii</taxon>
        <taxon>Teleostei</taxon>
        <taxon>Anguilliformes</taxon>
        <taxon>Anguillidae</taxon>
        <taxon>Anguilla</taxon>
    </lineage>
</organism>
<accession>A0A0E9PP08</accession>